<organism evidence="3 4">
    <name type="scientific">Vibrio jasicida</name>
    <dbReference type="NCBI Taxonomy" id="766224"/>
    <lineage>
        <taxon>Bacteria</taxon>
        <taxon>Pseudomonadati</taxon>
        <taxon>Pseudomonadota</taxon>
        <taxon>Gammaproteobacteria</taxon>
        <taxon>Vibrionales</taxon>
        <taxon>Vibrionaceae</taxon>
        <taxon>Vibrio</taxon>
    </lineage>
</organism>
<name>A0ABW7J9U9_9VIBR</name>
<keyword evidence="4" id="KW-1185">Reference proteome</keyword>
<dbReference type="RefSeq" id="WP_394631683.1">
    <property type="nucleotide sequence ID" value="NZ_JBIHSE010000001.1"/>
</dbReference>
<evidence type="ECO:0000313" key="2">
    <source>
        <dbReference type="EMBL" id="MFH0270538.1"/>
    </source>
</evidence>
<dbReference type="Proteomes" id="UP001607221">
    <property type="component" value="Unassembled WGS sequence"/>
</dbReference>
<comment type="caution">
    <text evidence="3">The sequence shown here is derived from an EMBL/GenBank/DDBJ whole genome shotgun (WGS) entry which is preliminary data.</text>
</comment>
<gene>
    <name evidence="2" type="ORF">ACGRHZ_04245</name>
    <name evidence="3" type="ORF">ACGRHZ_16490</name>
</gene>
<dbReference type="EMBL" id="JBIHSE010000002">
    <property type="protein sequence ID" value="MFH0272872.1"/>
    <property type="molecule type" value="Genomic_DNA"/>
</dbReference>
<dbReference type="EMBL" id="JBIHSE010000001">
    <property type="protein sequence ID" value="MFH0270538.1"/>
    <property type="molecule type" value="Genomic_DNA"/>
</dbReference>
<evidence type="ECO:0008006" key="5">
    <source>
        <dbReference type="Google" id="ProtNLM"/>
    </source>
</evidence>
<protein>
    <recommendedName>
        <fullName evidence="5">Initiator Rep protein domain-containing protein</fullName>
    </recommendedName>
</protein>
<feature type="region of interest" description="Disordered" evidence="1">
    <location>
        <begin position="222"/>
        <end position="250"/>
    </location>
</feature>
<reference evidence="3 4" key="1">
    <citation type="submission" date="2024-10" db="EMBL/GenBank/DDBJ databases">
        <authorList>
            <person name="Yibar A."/>
            <person name="Saticioglu I.B."/>
            <person name="Duman M."/>
            <person name="Ajmi N."/>
            <person name="Gurler F."/>
            <person name="Ay H."/>
            <person name="Onuk E."/>
            <person name="Guler S."/>
            <person name="Romalde J.L."/>
        </authorList>
    </citation>
    <scope>NUCLEOTIDE SEQUENCE [LARGE SCALE GENOMIC DNA]</scope>
    <source>
        <strain evidence="3 4">1-TCBS-A</strain>
    </source>
</reference>
<evidence type="ECO:0000313" key="3">
    <source>
        <dbReference type="EMBL" id="MFH0272872.1"/>
    </source>
</evidence>
<evidence type="ECO:0000256" key="1">
    <source>
        <dbReference type="SAM" id="MobiDB-lite"/>
    </source>
</evidence>
<evidence type="ECO:0000313" key="4">
    <source>
        <dbReference type="Proteomes" id="UP001607221"/>
    </source>
</evidence>
<proteinExistence type="predicted"/>
<accession>A0ABW7J9U9</accession>
<sequence>MSKIYKIRTPRTTTLQSTEENTYNYYYSDISLTAKKLFFILIGNAQYSYLDNNQENDCKIKVSKIKKLFNNSKKGFDFFLEHLNELKSSNKILFNSINRNEIEYSIVEHNDLIIPKQDTSEIDTYFNVYDIIKCRSELSLFLTITGSRLRTSKHKYRINIRTIFNIMNLKQSSKNERKESKKLIMNILKNEKNGFDFEYKDYCFSYSLKPVEAQEKAEVTAKKETKAETQPAAEAVENEPEATESSETGFNRLIDWQEALKRPEIDFELEAETIFENEKTEEELLDELDF</sequence>